<gene>
    <name evidence="5" type="ORF">PO878_16625</name>
</gene>
<dbReference type="InterPro" id="IPR050109">
    <property type="entry name" value="HTH-type_TetR-like_transc_reg"/>
</dbReference>
<evidence type="ECO:0000313" key="6">
    <source>
        <dbReference type="Proteomes" id="UP001216390"/>
    </source>
</evidence>
<feature type="region of interest" description="Disordered" evidence="3">
    <location>
        <begin position="1"/>
        <end position="21"/>
    </location>
</feature>
<dbReference type="InterPro" id="IPR009057">
    <property type="entry name" value="Homeodomain-like_sf"/>
</dbReference>
<dbReference type="KEGG" id="ima:PO878_16625"/>
<organism evidence="5 6">
    <name type="scientific">Iamia majanohamensis</name>
    <dbReference type="NCBI Taxonomy" id="467976"/>
    <lineage>
        <taxon>Bacteria</taxon>
        <taxon>Bacillati</taxon>
        <taxon>Actinomycetota</taxon>
        <taxon>Acidimicrobiia</taxon>
        <taxon>Acidimicrobiales</taxon>
        <taxon>Iamiaceae</taxon>
        <taxon>Iamia</taxon>
    </lineage>
</organism>
<evidence type="ECO:0000259" key="4">
    <source>
        <dbReference type="PROSITE" id="PS50977"/>
    </source>
</evidence>
<dbReference type="PRINTS" id="PR00455">
    <property type="entry name" value="HTHTETR"/>
</dbReference>
<keyword evidence="6" id="KW-1185">Reference proteome</keyword>
<dbReference type="InterPro" id="IPR001647">
    <property type="entry name" value="HTH_TetR"/>
</dbReference>
<feature type="domain" description="HTH tetR-type" evidence="4">
    <location>
        <begin position="24"/>
        <end position="84"/>
    </location>
</feature>
<dbReference type="Pfam" id="PF00440">
    <property type="entry name" value="TetR_N"/>
    <property type="match status" value="1"/>
</dbReference>
<dbReference type="InterPro" id="IPR041642">
    <property type="entry name" value="KstR_C"/>
</dbReference>
<dbReference type="Gene3D" id="1.10.357.10">
    <property type="entry name" value="Tetracycline Repressor, domain 2"/>
    <property type="match status" value="1"/>
</dbReference>
<evidence type="ECO:0000256" key="1">
    <source>
        <dbReference type="ARBA" id="ARBA00023125"/>
    </source>
</evidence>
<evidence type="ECO:0000256" key="3">
    <source>
        <dbReference type="SAM" id="MobiDB-lite"/>
    </source>
</evidence>
<dbReference type="PANTHER" id="PTHR30055:SF242">
    <property type="entry name" value="HTH-TYPE TRANSCRIPTIONAL REPRESSOR KSTR"/>
    <property type="match status" value="1"/>
</dbReference>
<dbReference type="GO" id="GO:0000976">
    <property type="term" value="F:transcription cis-regulatory region binding"/>
    <property type="evidence" value="ECO:0007669"/>
    <property type="project" value="TreeGrafter"/>
</dbReference>
<dbReference type="PROSITE" id="PS50977">
    <property type="entry name" value="HTH_TETR_2"/>
    <property type="match status" value="1"/>
</dbReference>
<dbReference type="PANTHER" id="PTHR30055">
    <property type="entry name" value="HTH-TYPE TRANSCRIPTIONAL REGULATOR RUTR"/>
    <property type="match status" value="1"/>
</dbReference>
<dbReference type="EMBL" id="CP116942">
    <property type="protein sequence ID" value="WCO66127.1"/>
    <property type="molecule type" value="Genomic_DNA"/>
</dbReference>
<feature type="DNA-binding region" description="H-T-H motif" evidence="2">
    <location>
        <begin position="47"/>
        <end position="66"/>
    </location>
</feature>
<keyword evidence="1 2" id="KW-0238">DNA-binding</keyword>
<proteinExistence type="predicted"/>
<dbReference type="Pfam" id="PF17925">
    <property type="entry name" value="TetR_C_20"/>
    <property type="match status" value="1"/>
</dbReference>
<reference evidence="5" key="1">
    <citation type="submission" date="2023-01" db="EMBL/GenBank/DDBJ databases">
        <title>The diversity of Class Acidimicrobiia in South China Sea sediment environments and the proposal of Iamia marina sp. nov., a novel species of the genus Iamia.</title>
        <authorList>
            <person name="He Y."/>
            <person name="Tian X."/>
        </authorList>
    </citation>
    <scope>NUCLEOTIDE SEQUENCE</scope>
    <source>
        <strain evidence="5">DSM 19957</strain>
    </source>
</reference>
<sequence length="206" mass="22431">MADATLPEGAAVRPGEDDLTAEQRDRRRRLIDAAFELGAEGGYDAVQMRDVAATANVALATIYRNFSSKDHLLAAAMTEWTGRLRDRVATRPPREGTATEQMIEVLGRACSAMERQPKLSMALVRALSSSDAGVRQSGTEVRSSIASVGDDILAHLDPEVRADILAVLGHVWYSSLVGWANGRSSFDTVTTELERACRVLITPYER</sequence>
<accession>A0AAF0BT07</accession>
<dbReference type="AlphaFoldDB" id="A0AAF0BT07"/>
<protein>
    <submittedName>
        <fullName evidence="5">TetR family transcriptional regulator</fullName>
    </submittedName>
</protein>
<dbReference type="Proteomes" id="UP001216390">
    <property type="component" value="Chromosome"/>
</dbReference>
<name>A0AAF0BT07_9ACTN</name>
<dbReference type="SUPFAM" id="SSF46689">
    <property type="entry name" value="Homeodomain-like"/>
    <property type="match status" value="1"/>
</dbReference>
<evidence type="ECO:0000313" key="5">
    <source>
        <dbReference type="EMBL" id="WCO66127.1"/>
    </source>
</evidence>
<evidence type="ECO:0000256" key="2">
    <source>
        <dbReference type="PROSITE-ProRule" id="PRU00335"/>
    </source>
</evidence>
<dbReference type="RefSeq" id="WP_272735652.1">
    <property type="nucleotide sequence ID" value="NZ_CP116942.1"/>
</dbReference>
<dbReference type="GO" id="GO:0003700">
    <property type="term" value="F:DNA-binding transcription factor activity"/>
    <property type="evidence" value="ECO:0007669"/>
    <property type="project" value="TreeGrafter"/>
</dbReference>